<dbReference type="Proteomes" id="UP000501705">
    <property type="component" value="Chromosome"/>
</dbReference>
<organism evidence="2 3">
    <name type="scientific">Nocardia brasiliensis</name>
    <dbReference type="NCBI Taxonomy" id="37326"/>
    <lineage>
        <taxon>Bacteria</taxon>
        <taxon>Bacillati</taxon>
        <taxon>Actinomycetota</taxon>
        <taxon>Actinomycetes</taxon>
        <taxon>Mycobacteriales</taxon>
        <taxon>Nocardiaceae</taxon>
        <taxon>Nocardia</taxon>
    </lineage>
</organism>
<dbReference type="Gene3D" id="2.60.40.1650">
    <property type="entry name" value="Porin MspA (Ig-like beta-sandwich domain)"/>
    <property type="match status" value="1"/>
</dbReference>
<dbReference type="AlphaFoldDB" id="A0A6G9XN34"/>
<dbReference type="InterPro" id="IPR015286">
    <property type="entry name" value="Porin_fam_mycobact-type"/>
</dbReference>
<evidence type="ECO:0000313" key="3">
    <source>
        <dbReference type="Proteomes" id="UP000501705"/>
    </source>
</evidence>
<proteinExistence type="predicted"/>
<name>A0A6G9XN34_NOCBR</name>
<dbReference type="EMBL" id="CP046171">
    <property type="protein sequence ID" value="QIS02324.1"/>
    <property type="molecule type" value="Genomic_DNA"/>
</dbReference>
<dbReference type="SUPFAM" id="SSF56959">
    <property type="entry name" value="Leukocidin-like"/>
    <property type="match status" value="1"/>
</dbReference>
<dbReference type="Gene3D" id="2.10.300.10">
    <property type="entry name" value="Porin MspA ribbon domain"/>
    <property type="match status" value="1"/>
</dbReference>
<accession>A0A6G9XN34</accession>
<dbReference type="Pfam" id="PF09203">
    <property type="entry name" value="MspA"/>
    <property type="match status" value="1"/>
</dbReference>
<sequence>MFAGGGISSFVRTVCPVSLVLLLGVPAAGVGFAEPGIDKAQTMQSPEGWEISIAKTEETLDAVPPLNAAAFSREAFLSVTASATIGGQGTTPVRAGVIAAGVMIGCNTDVSPGLTLGLNANLGANLGASGNGTLSQSPAGTAGLNGGANAGLGGNVQVTLRPGSITTVTLASKPIAAATGDLALKGVALHVDACIGQVAMRTIASFTVSTATRDDSVTVYGEPQSF</sequence>
<dbReference type="InterPro" id="IPR036435">
    <property type="entry name" value="Leukocidin/porin_MspA_sf"/>
</dbReference>
<evidence type="ECO:0008006" key="4">
    <source>
        <dbReference type="Google" id="ProtNLM"/>
    </source>
</evidence>
<gene>
    <name evidence="2" type="ORF">F5X71_08315</name>
</gene>
<keyword evidence="1" id="KW-0732">Signal</keyword>
<reference evidence="2 3" key="1">
    <citation type="journal article" date="2019" name="ACS Chem. Biol.">
        <title>Identification and Mobilization of a Cryptic Antibiotic Biosynthesis Gene Locus from a Human-Pathogenic Nocardia Isolate.</title>
        <authorList>
            <person name="Herisse M."/>
            <person name="Ishida K."/>
            <person name="Porter J.L."/>
            <person name="Howden B."/>
            <person name="Hertweck C."/>
            <person name="Stinear T.P."/>
            <person name="Pidot S.J."/>
        </authorList>
    </citation>
    <scope>NUCLEOTIDE SEQUENCE [LARGE SCALE GENOMIC DNA]</scope>
    <source>
        <strain evidence="2 3">AUSMDU00024985</strain>
    </source>
</reference>
<evidence type="ECO:0000256" key="1">
    <source>
        <dbReference type="ARBA" id="ARBA00022729"/>
    </source>
</evidence>
<evidence type="ECO:0000313" key="2">
    <source>
        <dbReference type="EMBL" id="QIS02324.1"/>
    </source>
</evidence>
<protein>
    <recommendedName>
        <fullName evidence="4">MspA</fullName>
    </recommendedName>
</protein>